<dbReference type="SMART" id="SM00589">
    <property type="entry name" value="PRY"/>
    <property type="match status" value="1"/>
</dbReference>
<evidence type="ECO:0000259" key="16">
    <source>
        <dbReference type="SMART" id="SM00589"/>
    </source>
</evidence>
<sequence length="811" mass="91453">MCSRALETLRKENCNRRSSATQKQSVKPKRQKNKNSKNKREMEPNKRETENNKRETEPNKREKEPNEREIDNDKRELENNKRVTEPSSRRTTATGQRLNIAGGRDQVAELSAPLNPGSGHLSFGLFGFGKAVALAPHHDDGLWSRGPDPELGVARSRSGNSCASAPNVFKLLGPEQDQDLPHLQEEVFKRSYYKLCFEGTLYISHRETEVREERTGGEGAEGAACLTAQVLRKQRAEAQTLEQAYRDTQQHAHTQAQLCERLIRAEFDRLHRFLKEEEELRLSVLREEQSRQAQSLDSELGRLRERLASLEQNIQELEQQLERKAEDFSYRPVQSLKEPLPPVRSWTAHKPGQSLGNLGFRIWRKMRSIVRFSPVLLDPNTAHPVLHVSEDLSSVRRAERLELPENTERFSKGVIVLGSEGFSSGTHQWDVEGTSDFCVAPDRFLMSQTQGIVGGDIVHYYLYCNQTLTNPFQQPLAIFQRSMTTMQIQIQGLLQFAVPLFPTAERDLLGIQKVLNSSESSLHQLTALLDCRGLNKDYVDAMFGVCYDDIKCVSVLVHPLSSLLSPGLRRCHDYVDAMFGDYVDAMFGVCYDDIKCVSVLVHALSSLVSSGLRRCHDYVDAMFGVCYDALEGVLVLVHPLSSLLSSGLRRCHDYVDAMFGVCYDGVEGVLYLCLFSLLSAVAFTLMLCAVPRAWRQIPGRERDYGDIDEEDPFNPRARRTNSHTPNNNLQSLCSYSSSLGSQTSIHRPPPTANHTPAPMAEYMNHTALFGGTPRFENVPLIGRGSPPPSYSPTMRATYLSMTEDQSRHRHA</sequence>
<evidence type="ECO:0000256" key="1">
    <source>
        <dbReference type="ARBA" id="ARBA00004651"/>
    </source>
</evidence>
<accession>A0AAW0P6H1</accession>
<evidence type="ECO:0000256" key="3">
    <source>
        <dbReference type="ARBA" id="ARBA00022448"/>
    </source>
</evidence>
<dbReference type="PANTHER" id="PTHR12424">
    <property type="entry name" value="TWEETY-RELATED"/>
    <property type="match status" value="1"/>
</dbReference>
<evidence type="ECO:0000256" key="6">
    <source>
        <dbReference type="ARBA" id="ARBA00022989"/>
    </source>
</evidence>
<evidence type="ECO:0000256" key="12">
    <source>
        <dbReference type="ARBA" id="ARBA00023303"/>
    </source>
</evidence>
<evidence type="ECO:0000256" key="7">
    <source>
        <dbReference type="ARBA" id="ARBA00023065"/>
    </source>
</evidence>
<dbReference type="GO" id="GO:0005229">
    <property type="term" value="F:intracellularly calcium-gated chloride channel activity"/>
    <property type="evidence" value="ECO:0007669"/>
    <property type="project" value="TreeGrafter"/>
</dbReference>
<name>A0AAW0P6H1_9GOBI</name>
<feature type="region of interest" description="Disordered" evidence="15">
    <location>
        <begin position="704"/>
        <end position="758"/>
    </location>
</feature>
<dbReference type="InterPro" id="IPR003879">
    <property type="entry name" value="Butyrophylin_SPRY"/>
</dbReference>
<dbReference type="SUPFAM" id="SSF49899">
    <property type="entry name" value="Concanavalin A-like lectins/glucanases"/>
    <property type="match status" value="1"/>
</dbReference>
<dbReference type="Pfam" id="PF13765">
    <property type="entry name" value="PRY"/>
    <property type="match status" value="1"/>
</dbReference>
<evidence type="ECO:0000256" key="15">
    <source>
        <dbReference type="SAM" id="MobiDB-lite"/>
    </source>
</evidence>
<keyword evidence="14" id="KW-0175">Coiled coil</keyword>
<comment type="caution">
    <text evidence="13">Lacks conserved residue(s) required for the propagation of feature annotation.</text>
</comment>
<dbReference type="EMBL" id="JBBPFD010000007">
    <property type="protein sequence ID" value="KAK7918695.1"/>
    <property type="molecule type" value="Genomic_DNA"/>
</dbReference>
<evidence type="ECO:0000256" key="8">
    <source>
        <dbReference type="ARBA" id="ARBA00023136"/>
    </source>
</evidence>
<keyword evidence="6 13" id="KW-1133">Transmembrane helix</keyword>
<dbReference type="GO" id="GO:0034707">
    <property type="term" value="C:chloride channel complex"/>
    <property type="evidence" value="ECO:0007669"/>
    <property type="project" value="UniProtKB-UniRule"/>
</dbReference>
<feature type="coiled-coil region" evidence="14">
    <location>
        <begin position="286"/>
        <end position="327"/>
    </location>
</feature>
<dbReference type="InterPro" id="IPR013320">
    <property type="entry name" value="ConA-like_dom_sf"/>
</dbReference>
<comment type="subcellular location">
    <subcellularLocation>
        <location evidence="1">Cell membrane</location>
        <topology evidence="1">Multi-pass membrane protein</topology>
    </subcellularLocation>
</comment>
<evidence type="ECO:0000256" key="2">
    <source>
        <dbReference type="ARBA" id="ARBA00009849"/>
    </source>
</evidence>
<evidence type="ECO:0000256" key="11">
    <source>
        <dbReference type="ARBA" id="ARBA00023214"/>
    </source>
</evidence>
<feature type="compositionally biased region" description="Low complexity" evidence="15">
    <location>
        <begin position="726"/>
        <end position="744"/>
    </location>
</feature>
<keyword evidence="5 13" id="KW-0812">Transmembrane</keyword>
<keyword evidence="7 13" id="KW-0406">Ion transport</keyword>
<keyword evidence="4" id="KW-1003">Cell membrane</keyword>
<evidence type="ECO:0000256" key="13">
    <source>
        <dbReference type="RuleBase" id="RU361114"/>
    </source>
</evidence>
<evidence type="ECO:0000256" key="9">
    <source>
        <dbReference type="ARBA" id="ARBA00023173"/>
    </source>
</evidence>
<keyword evidence="18" id="KW-1185">Reference proteome</keyword>
<dbReference type="InterPro" id="IPR006574">
    <property type="entry name" value="PRY"/>
</dbReference>
<gene>
    <name evidence="17" type="ORF">WMY93_009979</name>
</gene>
<dbReference type="Gene3D" id="2.60.120.920">
    <property type="match status" value="1"/>
</dbReference>
<dbReference type="Pfam" id="PF04906">
    <property type="entry name" value="Tweety"/>
    <property type="match status" value="2"/>
</dbReference>
<protein>
    <recommendedName>
        <fullName evidence="13">Protein tweety homolog</fullName>
    </recommendedName>
</protein>
<comment type="caution">
    <text evidence="17">The sequence shown here is derived from an EMBL/GenBank/DDBJ whole genome shotgun (WGS) entry which is preliminary data.</text>
</comment>
<keyword evidence="10" id="KW-0325">Glycoprotein</keyword>
<dbReference type="PANTHER" id="PTHR12424:SF6">
    <property type="entry name" value="PROTEIN TWEETY HOMOLOG 2"/>
    <property type="match status" value="1"/>
</dbReference>
<feature type="region of interest" description="Disordered" evidence="15">
    <location>
        <begin position="1"/>
        <end position="100"/>
    </location>
</feature>
<keyword evidence="11 13" id="KW-0868">Chloride</keyword>
<dbReference type="Proteomes" id="UP001460270">
    <property type="component" value="Unassembled WGS sequence"/>
</dbReference>
<keyword evidence="8 13" id="KW-0472">Membrane</keyword>
<dbReference type="GO" id="GO:0005886">
    <property type="term" value="C:plasma membrane"/>
    <property type="evidence" value="ECO:0007669"/>
    <property type="project" value="UniProtKB-SubCell"/>
</dbReference>
<dbReference type="GO" id="GO:0072320">
    <property type="term" value="F:volume-sensitive chloride channel activity"/>
    <property type="evidence" value="ECO:0007669"/>
    <property type="project" value="TreeGrafter"/>
</dbReference>
<feature type="compositionally biased region" description="Polar residues" evidence="15">
    <location>
        <begin position="16"/>
        <end position="25"/>
    </location>
</feature>
<keyword evidence="9 13" id="KW-0869">Chloride channel</keyword>
<keyword evidence="12 13" id="KW-0407">Ion channel</keyword>
<evidence type="ECO:0000313" key="18">
    <source>
        <dbReference type="Proteomes" id="UP001460270"/>
    </source>
</evidence>
<reference evidence="18" key="1">
    <citation type="submission" date="2024-04" db="EMBL/GenBank/DDBJ databases">
        <title>Salinicola lusitanus LLJ914,a marine bacterium isolated from the Okinawa Trough.</title>
        <authorList>
            <person name="Li J."/>
        </authorList>
    </citation>
    <scope>NUCLEOTIDE SEQUENCE [LARGE SCALE GENOMIC DNA]</scope>
</reference>
<feature type="domain" description="SPRY-associated" evidence="16">
    <location>
        <begin position="372"/>
        <end position="423"/>
    </location>
</feature>
<evidence type="ECO:0000256" key="10">
    <source>
        <dbReference type="ARBA" id="ARBA00023180"/>
    </source>
</evidence>
<evidence type="ECO:0000256" key="14">
    <source>
        <dbReference type="SAM" id="Coils"/>
    </source>
</evidence>
<feature type="compositionally biased region" description="Basic and acidic residues" evidence="15">
    <location>
        <begin position="38"/>
        <end position="88"/>
    </location>
</feature>
<feature type="compositionally biased region" description="Basic residues" evidence="15">
    <location>
        <begin position="26"/>
        <end position="37"/>
    </location>
</feature>
<keyword evidence="3 13" id="KW-0813">Transport</keyword>
<comment type="function">
    <text evidence="13">Probable chloride channel.</text>
</comment>
<evidence type="ECO:0000256" key="5">
    <source>
        <dbReference type="ARBA" id="ARBA00022692"/>
    </source>
</evidence>
<evidence type="ECO:0000256" key="4">
    <source>
        <dbReference type="ARBA" id="ARBA00022475"/>
    </source>
</evidence>
<dbReference type="PRINTS" id="PR01407">
    <property type="entry name" value="BUTYPHLNCDUF"/>
</dbReference>
<feature type="transmembrane region" description="Helical" evidence="13">
    <location>
        <begin position="668"/>
        <end position="690"/>
    </location>
</feature>
<comment type="similarity">
    <text evidence="2 13">Belongs to the tweety family.</text>
</comment>
<proteinExistence type="inferred from homology"/>
<dbReference type="AlphaFoldDB" id="A0AAW0P6H1"/>
<dbReference type="InterPro" id="IPR043136">
    <property type="entry name" value="B30.2/SPRY_sf"/>
</dbReference>
<dbReference type="InterPro" id="IPR006990">
    <property type="entry name" value="Tweety"/>
</dbReference>
<organism evidence="17 18">
    <name type="scientific">Mugilogobius chulae</name>
    <name type="common">yellowstripe goby</name>
    <dbReference type="NCBI Taxonomy" id="88201"/>
    <lineage>
        <taxon>Eukaryota</taxon>
        <taxon>Metazoa</taxon>
        <taxon>Chordata</taxon>
        <taxon>Craniata</taxon>
        <taxon>Vertebrata</taxon>
        <taxon>Euteleostomi</taxon>
        <taxon>Actinopterygii</taxon>
        <taxon>Neopterygii</taxon>
        <taxon>Teleostei</taxon>
        <taxon>Neoteleostei</taxon>
        <taxon>Acanthomorphata</taxon>
        <taxon>Gobiaria</taxon>
        <taxon>Gobiiformes</taxon>
        <taxon>Gobioidei</taxon>
        <taxon>Gobiidae</taxon>
        <taxon>Gobionellinae</taxon>
        <taxon>Mugilogobius</taxon>
    </lineage>
</organism>
<evidence type="ECO:0000313" key="17">
    <source>
        <dbReference type="EMBL" id="KAK7918695.1"/>
    </source>
</evidence>